<keyword evidence="1" id="KW-0328">Glycosyltransferase</keyword>
<dbReference type="EMBL" id="DQBS01000099">
    <property type="protein sequence ID" value="HCO69737.1"/>
    <property type="molecule type" value="Genomic_DNA"/>
</dbReference>
<keyword evidence="1" id="KW-0808">Transferase</keyword>
<protein>
    <submittedName>
        <fullName evidence="1">Adenine phosphoribosyltransferase</fullName>
    </submittedName>
</protein>
<dbReference type="Proteomes" id="UP000264215">
    <property type="component" value="Unassembled WGS sequence"/>
</dbReference>
<organism evidence="1 2">
    <name type="scientific">Mesotoga infera</name>
    <dbReference type="NCBI Taxonomy" id="1236046"/>
    <lineage>
        <taxon>Bacteria</taxon>
        <taxon>Thermotogati</taxon>
        <taxon>Thermotogota</taxon>
        <taxon>Thermotogae</taxon>
        <taxon>Kosmotogales</taxon>
        <taxon>Kosmotogaceae</taxon>
        <taxon>Mesotoga</taxon>
    </lineage>
</organism>
<proteinExistence type="predicted"/>
<evidence type="ECO:0000313" key="1">
    <source>
        <dbReference type="EMBL" id="HCO69737.1"/>
    </source>
</evidence>
<feature type="non-terminal residue" evidence="1">
    <location>
        <position position="1"/>
    </location>
</feature>
<reference evidence="1 2" key="1">
    <citation type="journal article" date="2018" name="Nat. Biotechnol.">
        <title>A standardized bacterial taxonomy based on genome phylogeny substantially revises the tree of life.</title>
        <authorList>
            <person name="Parks D.H."/>
            <person name="Chuvochina M."/>
            <person name="Waite D.W."/>
            <person name="Rinke C."/>
            <person name="Skarshewski A."/>
            <person name="Chaumeil P.A."/>
            <person name="Hugenholtz P."/>
        </authorList>
    </citation>
    <scope>NUCLEOTIDE SEQUENCE [LARGE SCALE GENOMIC DNA]</scope>
    <source>
        <strain evidence="1">UBA9905</strain>
    </source>
</reference>
<gene>
    <name evidence="1" type="ORF">DIT26_03995</name>
</gene>
<name>A0A3D3TM94_9BACT</name>
<comment type="caution">
    <text evidence="1">The sequence shown here is derived from an EMBL/GenBank/DDBJ whole genome shotgun (WGS) entry which is preliminary data.</text>
</comment>
<dbReference type="GO" id="GO:0016757">
    <property type="term" value="F:glycosyltransferase activity"/>
    <property type="evidence" value="ECO:0007669"/>
    <property type="project" value="UniProtKB-KW"/>
</dbReference>
<dbReference type="AlphaFoldDB" id="A0A3D3TM94"/>
<sequence length="25" mass="2921">CLAELGFLEPRKRLSGRRVETLITY</sequence>
<evidence type="ECO:0000313" key="2">
    <source>
        <dbReference type="Proteomes" id="UP000264215"/>
    </source>
</evidence>
<accession>A0A3D3TM94</accession>